<dbReference type="PATRIC" id="fig|1280954.3.peg.1176"/>
<dbReference type="Gene3D" id="1.25.40.10">
    <property type="entry name" value="Tetratricopeptide repeat domain"/>
    <property type="match status" value="2"/>
</dbReference>
<proteinExistence type="predicted"/>
<dbReference type="RefSeq" id="WP_157532691.1">
    <property type="nucleotide sequence ID" value="NZ_ARYM01000005.1"/>
</dbReference>
<keyword evidence="2" id="KW-1185">Reference proteome</keyword>
<protein>
    <submittedName>
        <fullName evidence="1">Uncharacterized protein</fullName>
    </submittedName>
</protein>
<dbReference type="Proteomes" id="UP000027100">
    <property type="component" value="Unassembled WGS sequence"/>
</dbReference>
<reference evidence="1 2" key="1">
    <citation type="journal article" date="2014" name="Antonie Van Leeuwenhoek">
        <title>Hyphomonas beringensis sp. nov. and Hyphomonas chukchiensis sp. nov., isolated from surface seawater of the Bering Sea and Chukchi Sea.</title>
        <authorList>
            <person name="Li C."/>
            <person name="Lai Q."/>
            <person name="Li G."/>
            <person name="Dong C."/>
            <person name="Wang J."/>
            <person name="Liao Y."/>
            <person name="Shao Z."/>
        </authorList>
    </citation>
    <scope>NUCLEOTIDE SEQUENCE [LARGE SCALE GENOMIC DNA]</scope>
    <source>
        <strain evidence="1 2">PS728</strain>
    </source>
</reference>
<sequence length="589" mass="63875">MNTWKAGAAAILVLVLMSGPGLTRPQYSLPFPDPALLSDARCLSAPDTRNGLARFLGAAQAYAQTSSDGTPSAAGQAGYVVRYPVSTAYPEAQDLFDAGLSLVVSFNHEAGIAAFRAAQTADPDCAMCYWGEAFAWGSNINLYPAGDAFRAGRDAAQAALARVEGSSARERALVEAIAARFPLSADGTVTEDAAAFAGAMQAVAEQHPDDNLILSLAAEANMNTQPWDYWEADRRTPKGRTAATMSLLETILTRDPKHVHAIHLYIHAVEASGDPWRAIPYADRLPELAPRSGHLVHMPSHIHYLTGQWKESLELNLKAAKADEVYLAANDASPIYRFGYYPHNLHFVMTSAQMAGDRKTALEYAQKLDAALPGEMAAVAPWVSVIKAAPYYAHAQFSPASQILDLPEPMNVDSVSKAAWHYARAVALVEQGQPESAEAEARKIALLQGKADIEALEAAFLPAKTILEISIRTIEARAAARSGDFKKAIGIMEAVADMQDTLPYSEPPLWYYPARQTLAALLLQDGQLDRAERMFRRTLLDSPNNAQALYGLWQTYKAMGDTRSANYTKALYRKARLGGDRSPPSLSRI</sequence>
<name>A0A062VMK9_9PROT</name>
<dbReference type="STRING" id="1280954.HPO_05757"/>
<dbReference type="eggNOG" id="COG0457">
    <property type="taxonomic scope" value="Bacteria"/>
</dbReference>
<dbReference type="EMBL" id="ARYM01000005">
    <property type="protein sequence ID" value="KCZ99417.1"/>
    <property type="molecule type" value="Genomic_DNA"/>
</dbReference>
<organism evidence="1 2">
    <name type="scientific">Hyphomonas polymorpha PS728</name>
    <dbReference type="NCBI Taxonomy" id="1280954"/>
    <lineage>
        <taxon>Bacteria</taxon>
        <taxon>Pseudomonadati</taxon>
        <taxon>Pseudomonadota</taxon>
        <taxon>Alphaproteobacteria</taxon>
        <taxon>Hyphomonadales</taxon>
        <taxon>Hyphomonadaceae</taxon>
        <taxon>Hyphomonas</taxon>
    </lineage>
</organism>
<evidence type="ECO:0000313" key="1">
    <source>
        <dbReference type="EMBL" id="KCZ99417.1"/>
    </source>
</evidence>
<dbReference type="PANTHER" id="PTHR45588:SF1">
    <property type="entry name" value="WW DOMAIN-CONTAINING PROTEIN"/>
    <property type="match status" value="1"/>
</dbReference>
<comment type="caution">
    <text evidence="1">The sequence shown here is derived from an EMBL/GenBank/DDBJ whole genome shotgun (WGS) entry which is preliminary data.</text>
</comment>
<evidence type="ECO:0000313" key="2">
    <source>
        <dbReference type="Proteomes" id="UP000027100"/>
    </source>
</evidence>
<dbReference type="AlphaFoldDB" id="A0A062VMK9"/>
<dbReference type="SUPFAM" id="SSF48452">
    <property type="entry name" value="TPR-like"/>
    <property type="match status" value="2"/>
</dbReference>
<dbReference type="OrthoDB" id="9778494at2"/>
<dbReference type="PANTHER" id="PTHR45588">
    <property type="entry name" value="TPR DOMAIN-CONTAINING PROTEIN"/>
    <property type="match status" value="1"/>
</dbReference>
<dbReference type="InterPro" id="IPR011990">
    <property type="entry name" value="TPR-like_helical_dom_sf"/>
</dbReference>
<accession>A0A062VMK9</accession>
<gene>
    <name evidence="1" type="ORF">HPO_05757</name>
</gene>